<dbReference type="GO" id="GO:0006954">
    <property type="term" value="P:inflammatory response"/>
    <property type="evidence" value="ECO:0007669"/>
    <property type="project" value="InterPro"/>
</dbReference>
<dbReference type="GO" id="GO:0005125">
    <property type="term" value="F:cytokine activity"/>
    <property type="evidence" value="ECO:0007669"/>
    <property type="project" value="UniProtKB-KW"/>
</dbReference>
<comment type="subcellular location">
    <subcellularLocation>
        <location evidence="1">Secreted</location>
    </subcellularLocation>
</comment>
<name>A0AAV6ZG67_ENGPU</name>
<sequence>MEETRRYLVQKGGMSLQCPGGGGDCPFPVDTTFPSRVKVDMRVSSRSSAQMMMESVRSRSMSPWEYSSNVDHNRVPVVINEARCLHHGCVDPEGNVDLSMNSVPIRQEILVLHGEMRGCVPVYKLDKQLVTVGCTCVRPIVHYLT</sequence>
<keyword evidence="3" id="KW-0202">Cytokine</keyword>
<proteinExistence type="inferred from homology"/>
<dbReference type="InterPro" id="IPR010345">
    <property type="entry name" value="IL-17_fam"/>
</dbReference>
<comment type="similarity">
    <text evidence="2">Belongs to the IL-17 family.</text>
</comment>
<keyword evidence="7" id="KW-1185">Reference proteome</keyword>
<keyword evidence="4" id="KW-0964">Secreted</keyword>
<dbReference type="Pfam" id="PF06083">
    <property type="entry name" value="IL17"/>
    <property type="match status" value="1"/>
</dbReference>
<evidence type="ECO:0000256" key="1">
    <source>
        <dbReference type="ARBA" id="ARBA00004613"/>
    </source>
</evidence>
<evidence type="ECO:0000256" key="5">
    <source>
        <dbReference type="ARBA" id="ARBA00022729"/>
    </source>
</evidence>
<gene>
    <name evidence="6" type="ORF">GDO81_021249</name>
</gene>
<dbReference type="PRINTS" id="PR01932">
    <property type="entry name" value="INTRLEUKIN17"/>
</dbReference>
<accession>A0AAV6ZG67</accession>
<dbReference type="AlphaFoldDB" id="A0AAV6ZG67"/>
<keyword evidence="5" id="KW-0732">Signal</keyword>
<reference evidence="6" key="1">
    <citation type="thesis" date="2020" institute="ProQuest LLC" country="789 East Eisenhower Parkway, Ann Arbor, MI, USA">
        <title>Comparative Genomics and Chromosome Evolution.</title>
        <authorList>
            <person name="Mudd A.B."/>
        </authorList>
    </citation>
    <scope>NUCLEOTIDE SEQUENCE</scope>
    <source>
        <strain evidence="6">237g6f4</strain>
        <tissue evidence="6">Blood</tissue>
    </source>
</reference>
<evidence type="ECO:0000256" key="3">
    <source>
        <dbReference type="ARBA" id="ARBA00022514"/>
    </source>
</evidence>
<dbReference type="GO" id="GO:0005615">
    <property type="term" value="C:extracellular space"/>
    <property type="evidence" value="ECO:0007669"/>
    <property type="project" value="UniProtKB-KW"/>
</dbReference>
<evidence type="ECO:0000313" key="7">
    <source>
        <dbReference type="Proteomes" id="UP000824782"/>
    </source>
</evidence>
<dbReference type="SUPFAM" id="SSF57501">
    <property type="entry name" value="Cystine-knot cytokines"/>
    <property type="match status" value="1"/>
</dbReference>
<organism evidence="6 7">
    <name type="scientific">Engystomops pustulosus</name>
    <name type="common">Tungara frog</name>
    <name type="synonym">Physalaemus pustulosus</name>
    <dbReference type="NCBI Taxonomy" id="76066"/>
    <lineage>
        <taxon>Eukaryota</taxon>
        <taxon>Metazoa</taxon>
        <taxon>Chordata</taxon>
        <taxon>Craniata</taxon>
        <taxon>Vertebrata</taxon>
        <taxon>Euteleostomi</taxon>
        <taxon>Amphibia</taxon>
        <taxon>Batrachia</taxon>
        <taxon>Anura</taxon>
        <taxon>Neobatrachia</taxon>
        <taxon>Hyloidea</taxon>
        <taxon>Leptodactylidae</taxon>
        <taxon>Leiuperinae</taxon>
        <taxon>Engystomops</taxon>
    </lineage>
</organism>
<dbReference type="EMBL" id="WNYA01001749">
    <property type="protein sequence ID" value="KAG8545198.1"/>
    <property type="molecule type" value="Genomic_DNA"/>
</dbReference>
<dbReference type="Gene3D" id="2.10.90.10">
    <property type="entry name" value="Cystine-knot cytokines"/>
    <property type="match status" value="1"/>
</dbReference>
<dbReference type="InterPro" id="IPR029034">
    <property type="entry name" value="Cystine-knot_cytokine"/>
</dbReference>
<evidence type="ECO:0000313" key="6">
    <source>
        <dbReference type="EMBL" id="KAG8545198.1"/>
    </source>
</evidence>
<protein>
    <submittedName>
        <fullName evidence="6">Uncharacterized protein</fullName>
    </submittedName>
</protein>
<evidence type="ECO:0000256" key="2">
    <source>
        <dbReference type="ARBA" id="ARBA00007236"/>
    </source>
</evidence>
<evidence type="ECO:0000256" key="4">
    <source>
        <dbReference type="ARBA" id="ARBA00022525"/>
    </source>
</evidence>
<dbReference type="Proteomes" id="UP000824782">
    <property type="component" value="Unassembled WGS sequence"/>
</dbReference>
<dbReference type="InterPro" id="IPR020440">
    <property type="entry name" value="IL-17_chr"/>
</dbReference>
<comment type="caution">
    <text evidence="6">The sequence shown here is derived from an EMBL/GenBank/DDBJ whole genome shotgun (WGS) entry which is preliminary data.</text>
</comment>